<proteinExistence type="predicted"/>
<organism evidence="2 3">
    <name type="scientific">Anaerocolumna sedimenticola</name>
    <dbReference type="NCBI Taxonomy" id="2696063"/>
    <lineage>
        <taxon>Bacteria</taxon>
        <taxon>Bacillati</taxon>
        <taxon>Bacillota</taxon>
        <taxon>Clostridia</taxon>
        <taxon>Lachnospirales</taxon>
        <taxon>Lachnospiraceae</taxon>
        <taxon>Anaerocolumna</taxon>
    </lineage>
</organism>
<dbReference type="AlphaFoldDB" id="A0A6P1TPQ2"/>
<dbReference type="Pfam" id="PF07374">
    <property type="entry name" value="DUF1492"/>
    <property type="match status" value="1"/>
</dbReference>
<dbReference type="InterPro" id="IPR010861">
    <property type="entry name" value="DUF1492"/>
</dbReference>
<evidence type="ECO:0000313" key="2">
    <source>
        <dbReference type="EMBL" id="QHQ61378.1"/>
    </source>
</evidence>
<dbReference type="SUPFAM" id="SSF88659">
    <property type="entry name" value="Sigma3 and sigma4 domains of RNA polymerase sigma factors"/>
    <property type="match status" value="1"/>
</dbReference>
<sequence>MTEKELSQYKAIRNEIADLNRRIEETKQAEIIPFGTVKGSSKYFPYTPMTFRVAGIDPADATQRQDKISELLRQREVQRDELLKNQIEIERYISGISDSTTRTIFRMYFIDGMNQWQIARKLGYEQSSISQRIRRYFSSKQHVDTIGI</sequence>
<evidence type="ECO:0000256" key="1">
    <source>
        <dbReference type="SAM" id="Coils"/>
    </source>
</evidence>
<keyword evidence="3" id="KW-1185">Reference proteome</keyword>
<reference evidence="2 3" key="1">
    <citation type="submission" date="2020-01" db="EMBL/GenBank/DDBJ databases">
        <title>Genome analysis of Anaerocolumna sp. CBA3638.</title>
        <authorList>
            <person name="Kim J."/>
            <person name="Roh S.W."/>
        </authorList>
    </citation>
    <scope>NUCLEOTIDE SEQUENCE [LARGE SCALE GENOMIC DNA]</scope>
    <source>
        <strain evidence="2 3">CBA3638</strain>
    </source>
</reference>
<dbReference type="EMBL" id="CP048000">
    <property type="protein sequence ID" value="QHQ61378.1"/>
    <property type="molecule type" value="Genomic_DNA"/>
</dbReference>
<keyword evidence="1" id="KW-0175">Coiled coil</keyword>
<dbReference type="Gene3D" id="1.10.10.60">
    <property type="entry name" value="Homeodomain-like"/>
    <property type="match status" value="1"/>
</dbReference>
<name>A0A6P1TPQ2_9FIRM</name>
<evidence type="ECO:0000313" key="3">
    <source>
        <dbReference type="Proteomes" id="UP000464314"/>
    </source>
</evidence>
<dbReference type="KEGG" id="anr:Ana3638_11835"/>
<accession>A0A6P1TPQ2</accession>
<dbReference type="RefSeq" id="WP_161838203.1">
    <property type="nucleotide sequence ID" value="NZ_CP048000.1"/>
</dbReference>
<dbReference type="InterPro" id="IPR013324">
    <property type="entry name" value="RNA_pol_sigma_r3/r4-like"/>
</dbReference>
<protein>
    <submittedName>
        <fullName evidence="2">DUF1492 domain-containing protein</fullName>
    </submittedName>
</protein>
<dbReference type="Proteomes" id="UP000464314">
    <property type="component" value="Chromosome"/>
</dbReference>
<gene>
    <name evidence="2" type="ORF">Ana3638_11835</name>
</gene>
<feature type="coiled-coil region" evidence="1">
    <location>
        <begin position="2"/>
        <end position="29"/>
    </location>
</feature>